<comment type="similarity">
    <text evidence="1">Belongs to the TrbG/VirB9 family.</text>
</comment>
<dbReference type="InterPro" id="IPR033645">
    <property type="entry name" value="VirB9/CagX/TrbG_C"/>
</dbReference>
<dbReference type="Pfam" id="PF03524">
    <property type="entry name" value="CagX"/>
    <property type="match status" value="1"/>
</dbReference>
<accession>A0ABV7F9B9</accession>
<proteinExistence type="inferred from homology"/>
<dbReference type="CDD" id="cd06911">
    <property type="entry name" value="VirB9_CagX_TrbG"/>
    <property type="match status" value="1"/>
</dbReference>
<dbReference type="Gene3D" id="2.60.40.2500">
    <property type="match status" value="1"/>
</dbReference>
<dbReference type="InterPro" id="IPR038161">
    <property type="entry name" value="VirB9/CagX/TrbG_C_sf"/>
</dbReference>
<protein>
    <submittedName>
        <fullName evidence="4">TrbG/VirB9 family P-type conjugative transfer protein</fullName>
    </submittedName>
</protein>
<name>A0ABV7F9B9_9BURK</name>
<sequence>MKLIRNLIVACLFLAHSWAAAEISATALPGDTRLVVFTYDQHNSYQILSRPKSVTDIQFNAEEKVRAIALGDTIQWEVAKTADGQHIFVKPKFENVHTSATVITDKRTYQLLLTSNSTEGKWYQRVTWDYPELILLNEIKQADVEEKSVAEDKRLTSQVVAPGVSLESVNFSYQIDGDAPFKPAGVMDDGKFTYIRMPQQLQELPALFLLTPDNDAELINYVVHGEYLVVQRLIDRVLLKIGKQEVRITNSKTTRSGLMGLFRN</sequence>
<dbReference type="InterPro" id="IPR010258">
    <property type="entry name" value="Conjugal_tfr_TrbG/VirB9/CagX"/>
</dbReference>
<feature type="chain" id="PRO_5046358968" evidence="3">
    <location>
        <begin position="22"/>
        <end position="264"/>
    </location>
</feature>
<dbReference type="RefSeq" id="WP_390332549.1">
    <property type="nucleotide sequence ID" value="NZ_JBHRTP010000071.1"/>
</dbReference>
<evidence type="ECO:0000256" key="2">
    <source>
        <dbReference type="ARBA" id="ARBA00022729"/>
    </source>
</evidence>
<keyword evidence="5" id="KW-1185">Reference proteome</keyword>
<evidence type="ECO:0000256" key="1">
    <source>
        <dbReference type="ARBA" id="ARBA00006135"/>
    </source>
</evidence>
<evidence type="ECO:0000313" key="4">
    <source>
        <dbReference type="EMBL" id="MFC3110190.1"/>
    </source>
</evidence>
<dbReference type="Proteomes" id="UP001595530">
    <property type="component" value="Unassembled WGS sequence"/>
</dbReference>
<evidence type="ECO:0000256" key="3">
    <source>
        <dbReference type="SAM" id="SignalP"/>
    </source>
</evidence>
<comment type="caution">
    <text evidence="4">The sequence shown here is derived from an EMBL/GenBank/DDBJ whole genome shotgun (WGS) entry which is preliminary data.</text>
</comment>
<evidence type="ECO:0000313" key="5">
    <source>
        <dbReference type="Proteomes" id="UP001595530"/>
    </source>
</evidence>
<reference evidence="5" key="1">
    <citation type="journal article" date="2019" name="Int. J. Syst. Evol. Microbiol.">
        <title>The Global Catalogue of Microorganisms (GCM) 10K type strain sequencing project: providing services to taxonomists for standard genome sequencing and annotation.</title>
        <authorList>
            <consortium name="The Broad Institute Genomics Platform"/>
            <consortium name="The Broad Institute Genome Sequencing Center for Infectious Disease"/>
            <person name="Wu L."/>
            <person name="Ma J."/>
        </authorList>
    </citation>
    <scope>NUCLEOTIDE SEQUENCE [LARGE SCALE GENOMIC DNA]</scope>
    <source>
        <strain evidence="5">KCTC 42986</strain>
    </source>
</reference>
<organism evidence="4 5">
    <name type="scientific">Undibacterium arcticum</name>
    <dbReference type="NCBI Taxonomy" id="1762892"/>
    <lineage>
        <taxon>Bacteria</taxon>
        <taxon>Pseudomonadati</taxon>
        <taxon>Pseudomonadota</taxon>
        <taxon>Betaproteobacteria</taxon>
        <taxon>Burkholderiales</taxon>
        <taxon>Oxalobacteraceae</taxon>
        <taxon>Undibacterium</taxon>
    </lineage>
</organism>
<gene>
    <name evidence="4" type="ORF">ACFOFO_19865</name>
</gene>
<dbReference type="EMBL" id="JBHRTP010000071">
    <property type="protein sequence ID" value="MFC3110190.1"/>
    <property type="molecule type" value="Genomic_DNA"/>
</dbReference>
<feature type="signal peptide" evidence="3">
    <location>
        <begin position="1"/>
        <end position="21"/>
    </location>
</feature>
<keyword evidence="2 3" id="KW-0732">Signal</keyword>